<name>A0ACD0WRQ5_CLALS</name>
<dbReference type="Proteomes" id="UP000326582">
    <property type="component" value="Chromosome 7"/>
</dbReference>
<evidence type="ECO:0000313" key="2">
    <source>
        <dbReference type="Proteomes" id="UP000326582"/>
    </source>
</evidence>
<organism evidence="1 2">
    <name type="scientific">Clavispora lusitaniae</name>
    <name type="common">Candida lusitaniae</name>
    <dbReference type="NCBI Taxonomy" id="36911"/>
    <lineage>
        <taxon>Eukaryota</taxon>
        <taxon>Fungi</taxon>
        <taxon>Dikarya</taxon>
        <taxon>Ascomycota</taxon>
        <taxon>Saccharomycotina</taxon>
        <taxon>Pichiomycetes</taxon>
        <taxon>Metschnikowiaceae</taxon>
        <taxon>Clavispora</taxon>
    </lineage>
</organism>
<dbReference type="EMBL" id="CP038490">
    <property type="protein sequence ID" value="QFZ30028.1"/>
    <property type="molecule type" value="Genomic_DNA"/>
</dbReference>
<evidence type="ECO:0000313" key="1">
    <source>
        <dbReference type="EMBL" id="QFZ30028.1"/>
    </source>
</evidence>
<protein>
    <submittedName>
        <fullName evidence="1">Complex subunit</fullName>
    </submittedName>
</protein>
<proteinExistence type="predicted"/>
<gene>
    <name evidence="1" type="ORF">EJF14_70092</name>
</gene>
<accession>A0ACD0WRQ5</accession>
<reference evidence="2" key="1">
    <citation type="journal article" date="2019" name="MBio">
        <title>Comparative genomics for the elucidation of multidrug resistance (MDR) in Candida lusitaniae.</title>
        <authorList>
            <person name="Kannan A."/>
            <person name="Asner S.A."/>
            <person name="Trachsel E."/>
            <person name="Kelly S."/>
            <person name="Parker J."/>
            <person name="Sanglard D."/>
        </authorList>
    </citation>
    <scope>NUCLEOTIDE SEQUENCE [LARGE SCALE GENOMIC DNA]</scope>
    <source>
        <strain evidence="2">P1</strain>
    </source>
</reference>
<keyword evidence="2" id="KW-1185">Reference proteome</keyword>
<sequence length="907" mass="99131">MFLRIFHHCHSILEMYPTTTRRGLHQYYIQNAKFTYQQNTYLKGIPPGAMNFNRSGQSQSPPAAQQQQYDQRQKMSMLPPQFQNLTPQQLQELKKQPQFQNMLRQYFQRQQLMQQQAMQGMNLAREGTQGGTGTMNANMATNINTQNASANAMNPGMAAAGMPMGAAGMNSAMNPAINPGMGASLGSAMNPAMGSGVNPNVNMAQAVQPPMSQNLGQANQMSHPQTAPNMGSSINQNISMNMASTANRNLGSRVPMQQNNMGQPMYSRAAQNAYLQQQQKLSRPMQQPAGYAPYVARQDMDKASAMGMPGVSGASLVGAGVAGPGAAGAGAVSGALAGVGGPLAGAVNATAAGAAVPAQSSALTGPINGINGAMGGQIHGPANGAASATNGAASGTSGGNRLIKEKPQIAPGFTPEAVARVPMKTLRSASEWSDRLREAGKDVPLDVRVYEDIIRKDESFLRLSAYEAQKHKAMLEKMALDIKTYGMIKQSRMNAISASAKNQYNNSIWGEGYQGYGNGASNTATQVILPRQNKTFTKVPDLPSTDREMNARLLQNASKPAQVVPVRLDFDQERDRFKLRDTFLWNLNDDTYPLEHFVRTLLEDYKFISEQHMHTVLASVSEQIKDFRKIPEKTMGEIRVPIKIDLIINNTQYVDQFEWDILNSRDGDPEEFATILCDEMSLPGEFATAIAFSIREQSQLYHKALFLVGYSFDGSAIREEEIRSHILPALRVLNSDDASGPVEDFISTLRNPGIVADYSPSLNKLTQSEVEKVDKEMERESRRRRRHFNTENTFSYNENGPNSFSSGSGRGTTSRRNALHSGRGVKTTLPDLGDIPKTFRTPMPSSVLPGGIDLGVPDIYGYNELIVNRTQVKNPDYKQPAPPGMVTSYRDSTGSFYVKILLRRGRN</sequence>